<gene>
    <name evidence="2" type="ORF">BV97_03413</name>
</gene>
<dbReference type="GO" id="GO:0035438">
    <property type="term" value="F:cyclic-di-GMP binding"/>
    <property type="evidence" value="ECO:0007669"/>
    <property type="project" value="InterPro"/>
</dbReference>
<dbReference type="AlphaFoldDB" id="A0A031JU75"/>
<reference evidence="2 3" key="1">
    <citation type="submission" date="2014-03" db="EMBL/GenBank/DDBJ databases">
        <title>Whole genome sequence of Novosphingobium resinovorum KF1.</title>
        <authorList>
            <person name="Gan H.M."/>
            <person name="Gan H.Y."/>
            <person name="Chew T.H."/>
            <person name="Savka M.A."/>
        </authorList>
    </citation>
    <scope>NUCLEOTIDE SEQUENCE [LARGE SCALE GENOMIC DNA]</scope>
    <source>
        <strain evidence="2 3">KF1</strain>
    </source>
</reference>
<protein>
    <recommendedName>
        <fullName evidence="1">PilZ domain-containing protein</fullName>
    </recommendedName>
</protein>
<organism evidence="2 3">
    <name type="scientific">Novosphingobium resinovorum</name>
    <dbReference type="NCBI Taxonomy" id="158500"/>
    <lineage>
        <taxon>Bacteria</taxon>
        <taxon>Pseudomonadati</taxon>
        <taxon>Pseudomonadota</taxon>
        <taxon>Alphaproteobacteria</taxon>
        <taxon>Sphingomonadales</taxon>
        <taxon>Sphingomonadaceae</taxon>
        <taxon>Novosphingobium</taxon>
    </lineage>
</organism>
<dbReference type="InterPro" id="IPR009875">
    <property type="entry name" value="PilZ_domain"/>
</dbReference>
<dbReference type="EMBL" id="JFYZ01000017">
    <property type="protein sequence ID" value="EZP80328.1"/>
    <property type="molecule type" value="Genomic_DNA"/>
</dbReference>
<name>A0A031JU75_9SPHN</name>
<sequence>MEARNWSRHIVEKDVACLVEGAREQVFLYDLSMGGCMFEMACDRDMRERSATLDLQGQGIVQGQVVWQVGRCIGMRFEALISQAVVRRLGFTPPVEDFLGCPVREPSGHAPQPLL</sequence>
<evidence type="ECO:0000313" key="2">
    <source>
        <dbReference type="EMBL" id="EZP80328.1"/>
    </source>
</evidence>
<dbReference type="SUPFAM" id="SSF141371">
    <property type="entry name" value="PilZ domain-like"/>
    <property type="match status" value="1"/>
</dbReference>
<evidence type="ECO:0000313" key="3">
    <source>
        <dbReference type="Proteomes" id="UP000024329"/>
    </source>
</evidence>
<evidence type="ECO:0000259" key="1">
    <source>
        <dbReference type="Pfam" id="PF07238"/>
    </source>
</evidence>
<dbReference type="Pfam" id="PF07238">
    <property type="entry name" value="PilZ"/>
    <property type="match status" value="1"/>
</dbReference>
<dbReference type="eggNOG" id="ENOG5031D3U">
    <property type="taxonomic scope" value="Bacteria"/>
</dbReference>
<comment type="caution">
    <text evidence="2">The sequence shown here is derived from an EMBL/GenBank/DDBJ whole genome shotgun (WGS) entry which is preliminary data.</text>
</comment>
<feature type="domain" description="PilZ" evidence="1">
    <location>
        <begin position="4"/>
        <end position="80"/>
    </location>
</feature>
<dbReference type="PATRIC" id="fig|158500.4.peg.3483"/>
<proteinExistence type="predicted"/>
<dbReference type="Proteomes" id="UP000024329">
    <property type="component" value="Unassembled WGS sequence"/>
</dbReference>
<accession>A0A031JU75</accession>
<dbReference type="RefSeq" id="WP_036527214.1">
    <property type="nucleotide sequence ID" value="NZ_CP128492.1"/>
</dbReference>